<dbReference type="InterPro" id="IPR008634">
    <property type="entry name" value="Gas-vesicle_GvpO"/>
</dbReference>
<sequence length="114" mass="12525">MTDIMAERTRARPTDDGGADPPPLTAREAIDLAREQITDLLGREEVQMTSVAPTQEGGWVIEVEVVEDHRIPSSSDILALYEVELDADGELLTYRRTRRYGRGRTGNGNGGGLE</sequence>
<dbReference type="PIRSF" id="PIRSF028743">
    <property type="entry name" value="GvpO_protein"/>
    <property type="match status" value="1"/>
</dbReference>
<dbReference type="Pfam" id="PF05800">
    <property type="entry name" value="GvpO"/>
    <property type="match status" value="1"/>
</dbReference>
<keyword evidence="3" id="KW-1185">Reference proteome</keyword>
<evidence type="ECO:0000313" key="3">
    <source>
        <dbReference type="Proteomes" id="UP000466039"/>
    </source>
</evidence>
<protein>
    <recommendedName>
        <fullName evidence="4">Gas vesicle synthesis protein GvpO</fullName>
    </recommendedName>
</protein>
<gene>
    <name evidence="2" type="ORF">MMON_23370</name>
</gene>
<evidence type="ECO:0000313" key="2">
    <source>
        <dbReference type="EMBL" id="BBZ61036.1"/>
    </source>
</evidence>
<reference evidence="2 3" key="1">
    <citation type="journal article" date="2019" name="Emerg. Microbes Infect.">
        <title>Comprehensive subspecies identification of 175 nontuberculous mycobacteria species based on 7547 genomic profiles.</title>
        <authorList>
            <person name="Matsumoto Y."/>
            <person name="Kinjo T."/>
            <person name="Motooka D."/>
            <person name="Nabeya D."/>
            <person name="Jung N."/>
            <person name="Uechi K."/>
            <person name="Horii T."/>
            <person name="Iida T."/>
            <person name="Fujita J."/>
            <person name="Nakamura S."/>
        </authorList>
    </citation>
    <scope>NUCLEOTIDE SEQUENCE [LARGE SCALE GENOMIC DNA]</scope>
    <source>
        <strain evidence="2 3">JCM 15658</strain>
    </source>
</reference>
<proteinExistence type="predicted"/>
<evidence type="ECO:0000256" key="1">
    <source>
        <dbReference type="SAM" id="MobiDB-lite"/>
    </source>
</evidence>
<feature type="compositionally biased region" description="Basic and acidic residues" evidence="1">
    <location>
        <begin position="1"/>
        <end position="15"/>
    </location>
</feature>
<dbReference type="GO" id="GO:0031412">
    <property type="term" value="P:gas vesicle organization"/>
    <property type="evidence" value="ECO:0007669"/>
    <property type="project" value="InterPro"/>
</dbReference>
<dbReference type="Proteomes" id="UP000466039">
    <property type="component" value="Chromosome"/>
</dbReference>
<dbReference type="EMBL" id="AP022617">
    <property type="protein sequence ID" value="BBZ61036.1"/>
    <property type="molecule type" value="Genomic_DNA"/>
</dbReference>
<accession>A0AAD1IZ32</accession>
<dbReference type="AlphaFoldDB" id="A0AAD1IZ32"/>
<evidence type="ECO:0008006" key="4">
    <source>
        <dbReference type="Google" id="ProtNLM"/>
    </source>
</evidence>
<organism evidence="2 3">
    <name type="scientific">Mycolicibacterium monacense</name>
    <name type="common">Mycobacterium monacense</name>
    <dbReference type="NCBI Taxonomy" id="85693"/>
    <lineage>
        <taxon>Bacteria</taxon>
        <taxon>Bacillati</taxon>
        <taxon>Actinomycetota</taxon>
        <taxon>Actinomycetes</taxon>
        <taxon>Mycobacteriales</taxon>
        <taxon>Mycobacteriaceae</taxon>
        <taxon>Mycolicibacterium</taxon>
    </lineage>
</organism>
<feature type="region of interest" description="Disordered" evidence="1">
    <location>
        <begin position="1"/>
        <end position="25"/>
    </location>
</feature>
<name>A0AAD1IZ32_MYCMB</name>